<dbReference type="PATRIC" id="fig|1341181.4.peg.3166"/>
<comment type="caution">
    <text evidence="1">The sequence shown here is derived from an EMBL/GenBank/DDBJ whole genome shotgun (WGS) entry which is preliminary data.</text>
</comment>
<dbReference type="STRING" id="1341181.FLJC2902T_32290"/>
<keyword evidence="2" id="KW-1185">Reference proteome</keyword>
<sequence length="40" mass="4962">MKNQDYEKLNNYLFCSVYFFYQKPRGKIAWKIQNGIRNEI</sequence>
<evidence type="ECO:0000313" key="1">
    <source>
        <dbReference type="EMBL" id="ESU23065.1"/>
    </source>
</evidence>
<dbReference type="EMBL" id="AVGG01000047">
    <property type="protein sequence ID" value="ESU23065.1"/>
    <property type="molecule type" value="Genomic_DNA"/>
</dbReference>
<name>V6SF74_9FLAO</name>
<gene>
    <name evidence="1" type="ORF">FLJC2902T_32290</name>
</gene>
<reference evidence="1 2" key="1">
    <citation type="submission" date="2013-08" db="EMBL/GenBank/DDBJ databases">
        <title>Flavobacterium limnosediminis JC2902 genome sequencing.</title>
        <authorList>
            <person name="Lee K."/>
            <person name="Yi H."/>
            <person name="Park S."/>
            <person name="Chun J."/>
        </authorList>
    </citation>
    <scope>NUCLEOTIDE SEQUENCE [LARGE SCALE GENOMIC DNA]</scope>
    <source>
        <strain evidence="1 2">JC2902</strain>
    </source>
</reference>
<proteinExistence type="predicted"/>
<organism evidence="1 2">
    <name type="scientific">Flavobacterium limnosediminis JC2902</name>
    <dbReference type="NCBI Taxonomy" id="1341181"/>
    <lineage>
        <taxon>Bacteria</taxon>
        <taxon>Pseudomonadati</taxon>
        <taxon>Bacteroidota</taxon>
        <taxon>Flavobacteriia</taxon>
        <taxon>Flavobacteriales</taxon>
        <taxon>Flavobacteriaceae</taxon>
        <taxon>Flavobacterium</taxon>
    </lineage>
</organism>
<protein>
    <submittedName>
        <fullName evidence="1">Uncharacterized protein</fullName>
    </submittedName>
</protein>
<dbReference type="AlphaFoldDB" id="V6SF74"/>
<evidence type="ECO:0000313" key="2">
    <source>
        <dbReference type="Proteomes" id="UP000018004"/>
    </source>
</evidence>
<accession>V6SF74</accession>
<dbReference type="Proteomes" id="UP000018004">
    <property type="component" value="Unassembled WGS sequence"/>
</dbReference>